<dbReference type="PANTHER" id="PTHR21485:SF3">
    <property type="entry name" value="N-ACYLNEURAMINATE CYTIDYLYLTRANSFERASE"/>
    <property type="match status" value="1"/>
</dbReference>
<dbReference type="EMBL" id="JAVDDT010000003">
    <property type="protein sequence ID" value="MDQ2069535.1"/>
    <property type="molecule type" value="Genomic_DNA"/>
</dbReference>
<evidence type="ECO:0000256" key="6">
    <source>
        <dbReference type="ARBA" id="ARBA00022842"/>
    </source>
</evidence>
<name>A0ABU0W7U9_9GAMM</name>
<evidence type="ECO:0000313" key="8">
    <source>
        <dbReference type="EMBL" id="MDQ2069535.1"/>
    </source>
</evidence>
<dbReference type="GO" id="GO:0016787">
    <property type="term" value="F:hydrolase activity"/>
    <property type="evidence" value="ECO:0007669"/>
    <property type="project" value="UniProtKB-KW"/>
</dbReference>
<evidence type="ECO:0000313" key="9">
    <source>
        <dbReference type="Proteomes" id="UP001239019"/>
    </source>
</evidence>
<comment type="cofactor">
    <cofactor evidence="1 7">
        <name>Mg(2+)</name>
        <dbReference type="ChEBI" id="CHEBI:18420"/>
    </cofactor>
</comment>
<dbReference type="SFLD" id="SFLDG01138">
    <property type="entry name" value="C1.6.2:_Deoxy-d-mannose-octulo"/>
    <property type="match status" value="1"/>
</dbReference>
<keyword evidence="9" id="KW-1185">Reference proteome</keyword>
<proteinExistence type="inferred from homology"/>
<dbReference type="NCBIfam" id="TIGR01670">
    <property type="entry name" value="KdsC-phosphatas"/>
    <property type="match status" value="1"/>
</dbReference>
<evidence type="ECO:0000256" key="3">
    <source>
        <dbReference type="ARBA" id="ARBA00011881"/>
    </source>
</evidence>
<dbReference type="SUPFAM" id="SSF56784">
    <property type="entry name" value="HAD-like"/>
    <property type="match status" value="1"/>
</dbReference>
<sequence length="173" mass="18631">MIDPGLKKRAADIRLAVFDVDGVLTDGRLYLGPDGLELKVFHTRDGHGLKQLMKEGVEVAIISGRRSQAVEDRMSQLGIRHVFLGVDDKRPCFHELREQLGLPAAQCAFMGDDLVDLPAMADVGLAAAPADAHPAVLEQVHWSSRANGGFGAARECCDLILAARGSDTRYAGN</sequence>
<organism evidence="8 9">
    <name type="scientific">Natronospira bacteriovora</name>
    <dbReference type="NCBI Taxonomy" id="3069753"/>
    <lineage>
        <taxon>Bacteria</taxon>
        <taxon>Pseudomonadati</taxon>
        <taxon>Pseudomonadota</taxon>
        <taxon>Gammaproteobacteria</taxon>
        <taxon>Natronospirales</taxon>
        <taxon>Natronospiraceae</taxon>
        <taxon>Natronospira</taxon>
    </lineage>
</organism>
<keyword evidence="5 7" id="KW-0378">Hydrolase</keyword>
<dbReference type="InterPro" id="IPR010023">
    <property type="entry name" value="KdsC_fam"/>
</dbReference>
<evidence type="ECO:0000256" key="5">
    <source>
        <dbReference type="ARBA" id="ARBA00022801"/>
    </source>
</evidence>
<dbReference type="SFLD" id="SFLDG01136">
    <property type="entry name" value="C1.6:_Phosphoserine_Phosphatas"/>
    <property type="match status" value="1"/>
</dbReference>
<dbReference type="PIRSF" id="PIRSF006118">
    <property type="entry name" value="KDO8-P_Ptase"/>
    <property type="match status" value="1"/>
</dbReference>
<accession>A0ABU0W7U9</accession>
<comment type="caution">
    <text evidence="8">The sequence shown here is derived from an EMBL/GenBank/DDBJ whole genome shotgun (WGS) entry which is preliminary data.</text>
</comment>
<dbReference type="InterPro" id="IPR036412">
    <property type="entry name" value="HAD-like_sf"/>
</dbReference>
<dbReference type="Pfam" id="PF00702">
    <property type="entry name" value="Hydrolase"/>
    <property type="match status" value="1"/>
</dbReference>
<evidence type="ECO:0000256" key="2">
    <source>
        <dbReference type="ARBA" id="ARBA00005893"/>
    </source>
</evidence>
<dbReference type="RefSeq" id="WP_306728034.1">
    <property type="nucleotide sequence ID" value="NZ_JAVDDT010000003.1"/>
</dbReference>
<dbReference type="InterPro" id="IPR050793">
    <property type="entry name" value="CMP-NeuNAc_synthase"/>
</dbReference>
<dbReference type="PANTHER" id="PTHR21485">
    <property type="entry name" value="HAD SUPERFAMILY MEMBERS CMAS AND KDSC"/>
    <property type="match status" value="1"/>
</dbReference>
<reference evidence="8 9" key="1">
    <citation type="submission" date="2023-08" db="EMBL/GenBank/DDBJ databases">
        <title>Whole-genome sequencing of halo(alkali)philic microorganisms from hypersaline lakes.</title>
        <authorList>
            <person name="Sorokin D.Y."/>
            <person name="Abbas B."/>
            <person name="Merkel A.Y."/>
        </authorList>
    </citation>
    <scope>NUCLEOTIDE SEQUENCE [LARGE SCALE GENOMIC DNA]</scope>
    <source>
        <strain evidence="8 9">AB-CW4</strain>
    </source>
</reference>
<dbReference type="Gene3D" id="3.40.50.1000">
    <property type="entry name" value="HAD superfamily/HAD-like"/>
    <property type="match status" value="1"/>
</dbReference>
<dbReference type="CDD" id="cd01630">
    <property type="entry name" value="HAD_KDO-like"/>
    <property type="match status" value="1"/>
</dbReference>
<keyword evidence="4 7" id="KW-0479">Metal-binding</keyword>
<keyword evidence="7" id="KW-0448">Lipopolysaccharide biosynthesis</keyword>
<evidence type="ECO:0000256" key="1">
    <source>
        <dbReference type="ARBA" id="ARBA00001946"/>
    </source>
</evidence>
<dbReference type="Proteomes" id="UP001239019">
    <property type="component" value="Unassembled WGS sequence"/>
</dbReference>
<comment type="subunit">
    <text evidence="3 7">Homotetramer.</text>
</comment>
<dbReference type="NCBIfam" id="TIGR01662">
    <property type="entry name" value="HAD-SF-IIIA"/>
    <property type="match status" value="1"/>
</dbReference>
<comment type="similarity">
    <text evidence="2 7">Belongs to the KdsC family.</text>
</comment>
<keyword evidence="6 7" id="KW-0460">Magnesium</keyword>
<evidence type="ECO:0000256" key="4">
    <source>
        <dbReference type="ARBA" id="ARBA00022723"/>
    </source>
</evidence>
<evidence type="ECO:0000256" key="7">
    <source>
        <dbReference type="PIRNR" id="PIRNR006118"/>
    </source>
</evidence>
<comment type="function">
    <text evidence="7">Catalyzes the hydrolysis of 3-deoxy-D-manno-octulosonate 8-phosphate (KDO 8-P) to 3-deoxy-D-manno-octulosonate (KDO) and inorganic phosphate.</text>
</comment>
<gene>
    <name evidence="8" type="ORF">RBH19_06600</name>
</gene>
<dbReference type="InterPro" id="IPR023214">
    <property type="entry name" value="HAD_sf"/>
</dbReference>
<dbReference type="SFLD" id="SFLDS00003">
    <property type="entry name" value="Haloacid_Dehalogenase"/>
    <property type="match status" value="1"/>
</dbReference>
<dbReference type="InterPro" id="IPR006549">
    <property type="entry name" value="HAD-SF_hydro_IIIA"/>
</dbReference>
<dbReference type="EC" id="3.1.3.45" evidence="7"/>
<comment type="catalytic activity">
    <reaction evidence="7">
        <text>3-deoxy-alpha-D-manno-2-octulosonate-8-phosphate + H2O = 3-deoxy-alpha-D-manno-oct-2-ulosonate + phosphate</text>
        <dbReference type="Rhea" id="RHEA:11500"/>
        <dbReference type="ChEBI" id="CHEBI:15377"/>
        <dbReference type="ChEBI" id="CHEBI:43474"/>
        <dbReference type="ChEBI" id="CHEBI:85985"/>
        <dbReference type="ChEBI" id="CHEBI:85986"/>
        <dbReference type="EC" id="3.1.3.45"/>
    </reaction>
</comment>
<protein>
    <recommendedName>
        <fullName evidence="7">3-deoxy-D-manno-octulosonate 8-phosphate phosphatase KdsC</fullName>
        <ecNumber evidence="7">3.1.3.45</ecNumber>
    </recommendedName>
    <alternativeName>
        <fullName evidence="7">KDO 8-P phosphatase</fullName>
    </alternativeName>
</protein>